<keyword evidence="1" id="KW-1133">Transmembrane helix</keyword>
<dbReference type="OrthoDB" id="7362327at2"/>
<protein>
    <recommendedName>
        <fullName evidence="4">DUF3329 domain-containing protein</fullName>
    </recommendedName>
</protein>
<organism evidence="2 3">
    <name type="scientific">Rhizobium loti</name>
    <name type="common">Mesorhizobium loti</name>
    <dbReference type="NCBI Taxonomy" id="381"/>
    <lineage>
        <taxon>Bacteria</taxon>
        <taxon>Pseudomonadati</taxon>
        <taxon>Pseudomonadota</taxon>
        <taxon>Alphaproteobacteria</taxon>
        <taxon>Hyphomicrobiales</taxon>
        <taxon>Phyllobacteriaceae</taxon>
        <taxon>Mesorhizobium</taxon>
    </lineage>
</organism>
<feature type="transmembrane region" description="Helical" evidence="1">
    <location>
        <begin position="12"/>
        <end position="30"/>
    </location>
</feature>
<evidence type="ECO:0000256" key="1">
    <source>
        <dbReference type="SAM" id="Phobius"/>
    </source>
</evidence>
<evidence type="ECO:0000313" key="2">
    <source>
        <dbReference type="EMBL" id="KUM26539.1"/>
    </source>
</evidence>
<keyword evidence="1" id="KW-0812">Transmembrane</keyword>
<name>A0A101KTD3_RHILI</name>
<accession>A0A101KTD3</accession>
<keyword evidence="1" id="KW-0472">Membrane</keyword>
<dbReference type="AlphaFoldDB" id="A0A101KTD3"/>
<evidence type="ECO:0000313" key="3">
    <source>
        <dbReference type="Proteomes" id="UP000053176"/>
    </source>
</evidence>
<gene>
    <name evidence="2" type="ORF">AU467_21340</name>
</gene>
<evidence type="ECO:0008006" key="4">
    <source>
        <dbReference type="Google" id="ProtNLM"/>
    </source>
</evidence>
<sequence>MKDYEHPFFRPLWRRIAVVAVCLIWSVIEFASGTPFWGVIALGFAGYAVWQFFYLYKPAEEAKPPAEPKE</sequence>
<dbReference type="EMBL" id="LPWA01000105">
    <property type="protein sequence ID" value="KUM26539.1"/>
    <property type="molecule type" value="Genomic_DNA"/>
</dbReference>
<reference evidence="2 3" key="1">
    <citation type="submission" date="2015-12" db="EMBL/GenBank/DDBJ databases">
        <title>Draft genome sequence of Mesorhizobium sp. UFLA 01-765, a multitolerant efficient symbiont and plant-growth promoting strain isolated from Zn-mining soil using Leucaena leucocephala as a trap plant.</title>
        <authorList>
            <person name="Rangel W.M."/>
            <person name="Thijs S."/>
            <person name="Longatti S.M."/>
            <person name="Moreira F.M."/>
            <person name="Weyens N."/>
            <person name="Vangronsveld J."/>
            <person name="Van Hamme J.D."/>
            <person name="Bottos E.M."/>
            <person name="Rineau F."/>
        </authorList>
    </citation>
    <scope>NUCLEOTIDE SEQUENCE [LARGE SCALE GENOMIC DNA]</scope>
    <source>
        <strain evidence="2 3">UFLA 01-765</strain>
    </source>
</reference>
<dbReference type="Proteomes" id="UP000053176">
    <property type="component" value="Unassembled WGS sequence"/>
</dbReference>
<comment type="caution">
    <text evidence="2">The sequence shown here is derived from an EMBL/GenBank/DDBJ whole genome shotgun (WGS) entry which is preliminary data.</text>
</comment>
<feature type="transmembrane region" description="Helical" evidence="1">
    <location>
        <begin position="36"/>
        <end position="56"/>
    </location>
</feature>
<proteinExistence type="predicted"/>